<dbReference type="Proteomes" id="UP000221020">
    <property type="component" value="Unassembled WGS sequence"/>
</dbReference>
<protein>
    <submittedName>
        <fullName evidence="1">Uncharacterized protein</fullName>
    </submittedName>
</protein>
<gene>
    <name evidence="1" type="ORF">CON65_19730</name>
</gene>
<comment type="caution">
    <text evidence="1">The sequence shown here is derived from an EMBL/GenBank/DDBJ whole genome shotgun (WGS) entry which is preliminary data.</text>
</comment>
<evidence type="ECO:0000313" key="1">
    <source>
        <dbReference type="EMBL" id="PED80992.1"/>
    </source>
</evidence>
<dbReference type="RefSeq" id="WP_097899307.1">
    <property type="nucleotide sequence ID" value="NZ_NVOR01000087.1"/>
</dbReference>
<accession>A0AA91V9J6</accession>
<proteinExistence type="predicted"/>
<reference evidence="1 2" key="1">
    <citation type="submission" date="2017-09" db="EMBL/GenBank/DDBJ databases">
        <title>Large-scale bioinformatics analysis of Bacillus genomes uncovers conserved roles of natural products in bacterial physiology.</title>
        <authorList>
            <consortium name="Agbiome Team Llc"/>
            <person name="Bleich R.M."/>
            <person name="Grubbs K.J."/>
            <person name="Santa Maria K.C."/>
            <person name="Allen S.E."/>
            <person name="Farag S."/>
            <person name="Shank E.A."/>
            <person name="Bowers A."/>
        </authorList>
    </citation>
    <scope>NUCLEOTIDE SEQUENCE [LARGE SCALE GENOMIC DNA]</scope>
    <source>
        <strain evidence="1 2">AFS092012</strain>
    </source>
</reference>
<name>A0AA91V9J6_9BACI</name>
<dbReference type="EMBL" id="NVOR01000087">
    <property type="protein sequence ID" value="PED80992.1"/>
    <property type="molecule type" value="Genomic_DNA"/>
</dbReference>
<dbReference type="AlphaFoldDB" id="A0AA91V9J6"/>
<evidence type="ECO:0000313" key="2">
    <source>
        <dbReference type="Proteomes" id="UP000221020"/>
    </source>
</evidence>
<organism evidence="1 2">
    <name type="scientific">Bacillus pseudomycoides</name>
    <dbReference type="NCBI Taxonomy" id="64104"/>
    <lineage>
        <taxon>Bacteria</taxon>
        <taxon>Bacillati</taxon>
        <taxon>Bacillota</taxon>
        <taxon>Bacilli</taxon>
        <taxon>Bacillales</taxon>
        <taxon>Bacillaceae</taxon>
        <taxon>Bacillus</taxon>
        <taxon>Bacillus cereus group</taxon>
    </lineage>
</organism>
<sequence>MLHRLADAEGGDYDLPNEGEGLPTWCLQECTKDNKDPAYYKKRSLMEMHNIFPFHNPGEK</sequence>